<protein>
    <submittedName>
        <fullName evidence="2">Uncharacterized protein</fullName>
    </submittedName>
</protein>
<evidence type="ECO:0000313" key="3">
    <source>
        <dbReference type="Proteomes" id="UP001075354"/>
    </source>
</evidence>
<organism evidence="2 3">
    <name type="scientific">Megalurothrips usitatus</name>
    <name type="common">bean blossom thrips</name>
    <dbReference type="NCBI Taxonomy" id="439358"/>
    <lineage>
        <taxon>Eukaryota</taxon>
        <taxon>Metazoa</taxon>
        <taxon>Ecdysozoa</taxon>
        <taxon>Arthropoda</taxon>
        <taxon>Hexapoda</taxon>
        <taxon>Insecta</taxon>
        <taxon>Pterygota</taxon>
        <taxon>Neoptera</taxon>
        <taxon>Paraneoptera</taxon>
        <taxon>Thysanoptera</taxon>
        <taxon>Terebrantia</taxon>
        <taxon>Thripoidea</taxon>
        <taxon>Thripidae</taxon>
        <taxon>Megalurothrips</taxon>
    </lineage>
</organism>
<sequence>MKKVCASIAHTLDLRRSGGGVLGEKMNPDLVKPPFTVSAMSEAVIPTSVAASATPVALTVNQDAAVVVVVPPPGPAAAPGSAPMAPTSSTTSPFVVTPVDGDVFRTIVKPSR</sequence>
<evidence type="ECO:0000256" key="1">
    <source>
        <dbReference type="SAM" id="MobiDB-lite"/>
    </source>
</evidence>
<dbReference type="Proteomes" id="UP001075354">
    <property type="component" value="Chromosome 11"/>
</dbReference>
<reference evidence="2" key="1">
    <citation type="submission" date="2022-12" db="EMBL/GenBank/DDBJ databases">
        <title>Chromosome-level genome assembly of the bean flower thrips Megalurothrips usitatus.</title>
        <authorList>
            <person name="Ma L."/>
            <person name="Liu Q."/>
            <person name="Li H."/>
            <person name="Cai W."/>
        </authorList>
    </citation>
    <scope>NUCLEOTIDE SEQUENCE</scope>
    <source>
        <strain evidence="2">Cailab_2022a</strain>
    </source>
</reference>
<feature type="region of interest" description="Disordered" evidence="1">
    <location>
        <begin position="75"/>
        <end position="95"/>
    </location>
</feature>
<proteinExistence type="predicted"/>
<gene>
    <name evidence="2" type="ORF">ONE63_001940</name>
</gene>
<name>A0AAV7XAY7_9NEOP</name>
<keyword evidence="3" id="KW-1185">Reference proteome</keyword>
<accession>A0AAV7XAY7</accession>
<feature type="compositionally biased region" description="Low complexity" evidence="1">
    <location>
        <begin position="77"/>
        <end position="95"/>
    </location>
</feature>
<dbReference type="EMBL" id="JAPTSV010000011">
    <property type="protein sequence ID" value="KAJ1522784.1"/>
    <property type="molecule type" value="Genomic_DNA"/>
</dbReference>
<evidence type="ECO:0000313" key="2">
    <source>
        <dbReference type="EMBL" id="KAJ1522784.1"/>
    </source>
</evidence>
<dbReference type="AlphaFoldDB" id="A0AAV7XAY7"/>
<comment type="caution">
    <text evidence="2">The sequence shown here is derived from an EMBL/GenBank/DDBJ whole genome shotgun (WGS) entry which is preliminary data.</text>
</comment>